<feature type="transmembrane region" description="Helical" evidence="2">
    <location>
        <begin position="12"/>
        <end position="34"/>
    </location>
</feature>
<dbReference type="PIRSF" id="PIRSF021383">
    <property type="entry name" value="YunB"/>
    <property type="match status" value="1"/>
</dbReference>
<evidence type="ECO:0000313" key="4">
    <source>
        <dbReference type="Proteomes" id="UP001596410"/>
    </source>
</evidence>
<protein>
    <submittedName>
        <fullName evidence="3">Sporulation protein YunB</fullName>
    </submittedName>
</protein>
<sequence>MGKNKTSPPPSVAKRILLTFVFFLVVTSLCLWLIDRGITPALEGIAETKAQQLARDAINEAVNKQISEDLNFEDLVRIEKDNDGDIVYMGWNSVVVNRALRNTTYRVQNFLRRMELGELPMEDTTLDPEINPNMSREELGEEPATLLEVPIGLATNNTILANLGPKVPVQLRVIGDVQSQFKNEITEYGINSAHFQLSLTFEVNLRVVIPFSTETTTVVNDILIDASVIPGEVPEFYNGDGGGEVEGGNKSTPFSIPMTPLQ</sequence>
<comment type="caution">
    <text evidence="3">The sequence shown here is derived from an EMBL/GenBank/DDBJ whole genome shotgun (WGS) entry which is preliminary data.</text>
</comment>
<name>A0ABW2ENY2_9BACI</name>
<reference evidence="4" key="1">
    <citation type="journal article" date="2019" name="Int. J. Syst. Evol. Microbiol.">
        <title>The Global Catalogue of Microorganisms (GCM) 10K type strain sequencing project: providing services to taxonomists for standard genome sequencing and annotation.</title>
        <authorList>
            <consortium name="The Broad Institute Genomics Platform"/>
            <consortium name="The Broad Institute Genome Sequencing Center for Infectious Disease"/>
            <person name="Wu L."/>
            <person name="Ma J."/>
        </authorList>
    </citation>
    <scope>NUCLEOTIDE SEQUENCE [LARGE SCALE GENOMIC DNA]</scope>
    <source>
        <strain evidence="4">CGMCC 4.1621</strain>
    </source>
</reference>
<evidence type="ECO:0000256" key="1">
    <source>
        <dbReference type="SAM" id="MobiDB-lite"/>
    </source>
</evidence>
<dbReference type="RefSeq" id="WP_204708385.1">
    <property type="nucleotide sequence ID" value="NZ_JBHSZV010000062.1"/>
</dbReference>
<keyword evidence="2" id="KW-0472">Membrane</keyword>
<dbReference type="Proteomes" id="UP001596410">
    <property type="component" value="Unassembled WGS sequence"/>
</dbReference>
<organism evidence="3 4">
    <name type="scientific">Halobacillus seohaensis</name>
    <dbReference type="NCBI Taxonomy" id="447421"/>
    <lineage>
        <taxon>Bacteria</taxon>
        <taxon>Bacillati</taxon>
        <taxon>Bacillota</taxon>
        <taxon>Bacilli</taxon>
        <taxon>Bacillales</taxon>
        <taxon>Bacillaceae</taxon>
        <taxon>Halobacillus</taxon>
    </lineage>
</organism>
<keyword evidence="4" id="KW-1185">Reference proteome</keyword>
<evidence type="ECO:0000313" key="3">
    <source>
        <dbReference type="EMBL" id="MFC7063993.1"/>
    </source>
</evidence>
<evidence type="ECO:0000256" key="2">
    <source>
        <dbReference type="SAM" id="Phobius"/>
    </source>
</evidence>
<dbReference type="NCBIfam" id="TIGR02832">
    <property type="entry name" value="spo_yunB"/>
    <property type="match status" value="1"/>
</dbReference>
<dbReference type="InterPro" id="IPR014197">
    <property type="entry name" value="Sporulation_prot_YunB"/>
</dbReference>
<gene>
    <name evidence="3" type="primary">yunB</name>
    <name evidence="3" type="ORF">ACFQIC_19530</name>
</gene>
<keyword evidence="2" id="KW-0812">Transmembrane</keyword>
<accession>A0ABW2ENY2</accession>
<dbReference type="EMBL" id="JBHSZV010000062">
    <property type="protein sequence ID" value="MFC7063993.1"/>
    <property type="molecule type" value="Genomic_DNA"/>
</dbReference>
<dbReference type="Pfam" id="PF09560">
    <property type="entry name" value="Spore_YunB"/>
    <property type="match status" value="1"/>
</dbReference>
<feature type="region of interest" description="Disordered" evidence="1">
    <location>
        <begin position="240"/>
        <end position="262"/>
    </location>
</feature>
<keyword evidence="2" id="KW-1133">Transmembrane helix</keyword>
<proteinExistence type="predicted"/>